<feature type="signal peptide" evidence="15">
    <location>
        <begin position="1"/>
        <end position="22"/>
    </location>
</feature>
<dbReference type="Gene3D" id="2.40.10.120">
    <property type="match status" value="1"/>
</dbReference>
<comment type="catalytic activity">
    <reaction evidence="1">
        <text>Acts on substrates that are at least partially unfolded. The cleavage site P1 residue is normally between a pair of hydrophobic residues, such as Val-|-Val.</text>
        <dbReference type="EC" id="3.4.21.107"/>
    </reaction>
</comment>
<evidence type="ECO:0000256" key="11">
    <source>
        <dbReference type="ARBA" id="ARBA00022801"/>
    </source>
</evidence>
<dbReference type="InterPro" id="IPR036034">
    <property type="entry name" value="PDZ_sf"/>
</dbReference>
<evidence type="ECO:0000256" key="13">
    <source>
        <dbReference type="ARBA" id="ARBA00023016"/>
    </source>
</evidence>
<comment type="caution">
    <text evidence="17">The sequence shown here is derived from an EMBL/GenBank/DDBJ whole genome shotgun (WGS) entry which is preliminary data.</text>
</comment>
<keyword evidence="10" id="KW-0574">Periplasm</keyword>
<keyword evidence="12" id="KW-0720">Serine protease</keyword>
<evidence type="ECO:0000256" key="4">
    <source>
        <dbReference type="ARBA" id="ARBA00010541"/>
    </source>
</evidence>
<dbReference type="InterPro" id="IPR001478">
    <property type="entry name" value="PDZ"/>
</dbReference>
<evidence type="ECO:0000256" key="6">
    <source>
        <dbReference type="ARBA" id="ARBA00013958"/>
    </source>
</evidence>
<sequence>MVKRFTQVLVLLWLGIASVAYADLPNFADLVEKNSSAVVKISTVDKGQSSLSDRLPPQFQDIPDIFRHLLEPRRRQDRPVASMGSGFVVSKDGYVVTNNHVIDGADEITVRLSDRREYNAKVIGVDVLSDLALLKIEADDLTVIEWGDSDELRAGEWVLAIGSPFGLDYSASAGIISAMGRSIPSRRSENYVPFIQSDVAINPGNSGGPLFNLEGEVIGINSQIFTRSGGSNGLSFAIPSSLAINVIEQLKGKGRVDRGWLGVGIQDVTRDLAEAMGLRKPHGALVAQVEPGSPAAEAGLLDGDIVIRFDGKKIDESGDLPHVVGQIMPGTEVEMTIVRKGKKDKLDVVVGTLGAADGEVAENRPEPSAVGGRLGVMVTPIPDSIKQRWNIKDGVMVKQVVPGKPAAKAGLRSGDVIAQVGFDAVNDVESFEKVVDGLPANELLPIRFFRGGRPAFRTIQIEE</sequence>
<dbReference type="PANTHER" id="PTHR22939">
    <property type="entry name" value="SERINE PROTEASE FAMILY S1C HTRA-RELATED"/>
    <property type="match status" value="1"/>
</dbReference>
<evidence type="ECO:0000256" key="8">
    <source>
        <dbReference type="ARBA" id="ARBA00022729"/>
    </source>
</evidence>
<dbReference type="InterPro" id="IPR009003">
    <property type="entry name" value="Peptidase_S1_PA"/>
</dbReference>
<evidence type="ECO:0000259" key="16">
    <source>
        <dbReference type="PROSITE" id="PS50106"/>
    </source>
</evidence>
<evidence type="ECO:0000256" key="9">
    <source>
        <dbReference type="ARBA" id="ARBA00022737"/>
    </source>
</evidence>
<dbReference type="PROSITE" id="PS50106">
    <property type="entry name" value="PDZ"/>
    <property type="match status" value="2"/>
</dbReference>
<dbReference type="GO" id="GO:0008233">
    <property type="term" value="F:peptidase activity"/>
    <property type="evidence" value="ECO:0007669"/>
    <property type="project" value="UniProtKB-KW"/>
</dbReference>
<dbReference type="InterPro" id="IPR011782">
    <property type="entry name" value="Pept_S1C_Do"/>
</dbReference>
<keyword evidence="9" id="KW-0677">Repeat</keyword>
<evidence type="ECO:0000256" key="14">
    <source>
        <dbReference type="ARBA" id="ARBA00032850"/>
    </source>
</evidence>
<dbReference type="Pfam" id="PF13180">
    <property type="entry name" value="PDZ_2"/>
    <property type="match status" value="2"/>
</dbReference>
<dbReference type="SMART" id="SM00228">
    <property type="entry name" value="PDZ"/>
    <property type="match status" value="2"/>
</dbReference>
<keyword evidence="11" id="KW-0378">Hydrolase</keyword>
<dbReference type="GO" id="GO:0006508">
    <property type="term" value="P:proteolysis"/>
    <property type="evidence" value="ECO:0007669"/>
    <property type="project" value="UniProtKB-KW"/>
</dbReference>
<keyword evidence="7 17" id="KW-0645">Protease</keyword>
<dbReference type="NCBIfam" id="TIGR02037">
    <property type="entry name" value="degP_htrA_DO"/>
    <property type="match status" value="1"/>
</dbReference>
<dbReference type="CDD" id="cd10839">
    <property type="entry name" value="cpPDZ1_DegP-like"/>
    <property type="match status" value="1"/>
</dbReference>
<evidence type="ECO:0000256" key="12">
    <source>
        <dbReference type="ARBA" id="ARBA00022825"/>
    </source>
</evidence>
<keyword evidence="8 15" id="KW-0732">Signal</keyword>
<evidence type="ECO:0000313" key="18">
    <source>
        <dbReference type="Proteomes" id="UP001224392"/>
    </source>
</evidence>
<dbReference type="Gene3D" id="2.30.42.10">
    <property type="match status" value="2"/>
</dbReference>
<dbReference type="Pfam" id="PF13365">
    <property type="entry name" value="Trypsin_2"/>
    <property type="match status" value="1"/>
</dbReference>
<protein>
    <recommendedName>
        <fullName evidence="6">Probable periplasmic serine endoprotease DegP-like</fullName>
        <ecNumber evidence="5">3.4.21.107</ecNumber>
    </recommendedName>
    <alternativeName>
        <fullName evidence="14">Protease Do</fullName>
    </alternativeName>
</protein>
<dbReference type="SUPFAM" id="SSF50156">
    <property type="entry name" value="PDZ domain-like"/>
    <property type="match status" value="2"/>
</dbReference>
<comment type="similarity">
    <text evidence="4">Belongs to the peptidase S1C family.</text>
</comment>
<proteinExistence type="inferred from homology"/>
<evidence type="ECO:0000256" key="7">
    <source>
        <dbReference type="ARBA" id="ARBA00022670"/>
    </source>
</evidence>
<feature type="domain" description="PDZ" evidence="16">
    <location>
        <begin position="359"/>
        <end position="420"/>
    </location>
</feature>
<keyword evidence="13" id="KW-0346">Stress response</keyword>
<evidence type="ECO:0000256" key="15">
    <source>
        <dbReference type="SAM" id="SignalP"/>
    </source>
</evidence>
<evidence type="ECO:0000256" key="10">
    <source>
        <dbReference type="ARBA" id="ARBA00022764"/>
    </source>
</evidence>
<accession>A0ABQ6LZR8</accession>
<organism evidence="17 18">
    <name type="scientific">Biformimicrobium ophioploci</name>
    <dbReference type="NCBI Taxonomy" id="3036711"/>
    <lineage>
        <taxon>Bacteria</taxon>
        <taxon>Pseudomonadati</taxon>
        <taxon>Pseudomonadota</taxon>
        <taxon>Gammaproteobacteria</taxon>
        <taxon>Cellvibrionales</taxon>
        <taxon>Microbulbiferaceae</taxon>
        <taxon>Biformimicrobium</taxon>
    </lineage>
</organism>
<dbReference type="EC" id="3.4.21.107" evidence="5"/>
<dbReference type="SUPFAM" id="SSF50494">
    <property type="entry name" value="Trypsin-like serine proteases"/>
    <property type="match status" value="1"/>
</dbReference>
<gene>
    <name evidence="17" type="primary">mucD</name>
    <name evidence="17" type="ORF">MNKW57_19160</name>
</gene>
<dbReference type="EMBL" id="BSYJ01000003">
    <property type="protein sequence ID" value="GMG87595.1"/>
    <property type="molecule type" value="Genomic_DNA"/>
</dbReference>
<dbReference type="Proteomes" id="UP001224392">
    <property type="component" value="Unassembled WGS sequence"/>
</dbReference>
<evidence type="ECO:0000256" key="3">
    <source>
        <dbReference type="ARBA" id="ARBA00004418"/>
    </source>
</evidence>
<dbReference type="InterPro" id="IPR001940">
    <property type="entry name" value="Peptidase_S1C"/>
</dbReference>
<keyword evidence="18" id="KW-1185">Reference proteome</keyword>
<feature type="chain" id="PRO_5046103580" description="Probable periplasmic serine endoprotease DegP-like" evidence="15">
    <location>
        <begin position="23"/>
        <end position="463"/>
    </location>
</feature>
<feature type="domain" description="PDZ" evidence="16">
    <location>
        <begin position="243"/>
        <end position="314"/>
    </location>
</feature>
<evidence type="ECO:0000256" key="1">
    <source>
        <dbReference type="ARBA" id="ARBA00001772"/>
    </source>
</evidence>
<name>A0ABQ6LZR8_9GAMM</name>
<evidence type="ECO:0000256" key="5">
    <source>
        <dbReference type="ARBA" id="ARBA00013035"/>
    </source>
</evidence>
<dbReference type="PRINTS" id="PR00834">
    <property type="entry name" value="PROTEASES2C"/>
</dbReference>
<evidence type="ECO:0000313" key="17">
    <source>
        <dbReference type="EMBL" id="GMG87595.1"/>
    </source>
</evidence>
<dbReference type="RefSeq" id="WP_285764213.1">
    <property type="nucleotide sequence ID" value="NZ_BSYJ01000003.1"/>
</dbReference>
<comment type="subcellular location">
    <subcellularLocation>
        <location evidence="3">Periplasm</location>
    </subcellularLocation>
</comment>
<dbReference type="PANTHER" id="PTHR22939:SF130">
    <property type="entry name" value="PERIPLASMIC SERINE ENDOPROTEASE DEGP-LIKE-RELATED"/>
    <property type="match status" value="1"/>
</dbReference>
<reference evidence="17 18" key="1">
    <citation type="submission" date="2023-04" db="EMBL/GenBank/DDBJ databases">
        <title>Marinobulbifer ophiurae gen. nov., sp. Nov., isolate from tissue of brittle star Ophioplocus japonicus.</title>
        <authorList>
            <person name="Kawano K."/>
            <person name="Sawayama S."/>
            <person name="Nakagawa S."/>
        </authorList>
    </citation>
    <scope>NUCLEOTIDE SEQUENCE [LARGE SCALE GENOMIC DNA]</scope>
    <source>
        <strain evidence="17 18">NKW57</strain>
    </source>
</reference>
<evidence type="ECO:0000256" key="2">
    <source>
        <dbReference type="ARBA" id="ARBA00002610"/>
    </source>
</evidence>
<comment type="function">
    <text evidence="2">Might be efficient in the degradation of transiently denatured and unfolded proteins which accumulate in the periplasm following stress conditions.</text>
</comment>